<keyword evidence="16" id="KW-1185">Reference proteome</keyword>
<dbReference type="GO" id="GO:0071555">
    <property type="term" value="P:cell wall organization"/>
    <property type="evidence" value="ECO:0007669"/>
    <property type="project" value="UniProtKB-KW"/>
</dbReference>
<name>C5BW63_BEUC1</name>
<keyword evidence="9 10" id="KW-0961">Cell wall biogenesis/degradation</keyword>
<dbReference type="GO" id="GO:0005737">
    <property type="term" value="C:cytoplasm"/>
    <property type="evidence" value="ECO:0007669"/>
    <property type="project" value="UniProtKB-SubCell"/>
</dbReference>
<protein>
    <recommendedName>
        <fullName evidence="10 11">UDP-N-acetylmuramoyl-tripeptide--D-alanyl-D-alanine ligase</fullName>
        <ecNumber evidence="10 11">6.3.2.10</ecNumber>
    </recommendedName>
    <alternativeName>
        <fullName evidence="10">D-alanyl-D-alanine-adding enzyme</fullName>
    </alternativeName>
</protein>
<evidence type="ECO:0000259" key="12">
    <source>
        <dbReference type="Pfam" id="PF01225"/>
    </source>
</evidence>
<evidence type="ECO:0000256" key="1">
    <source>
        <dbReference type="ARBA" id="ARBA00022490"/>
    </source>
</evidence>
<evidence type="ECO:0000256" key="11">
    <source>
        <dbReference type="RuleBase" id="RU004136"/>
    </source>
</evidence>
<dbReference type="KEGG" id="bcv:Bcav_2414"/>
<dbReference type="EC" id="6.3.2.10" evidence="10 11"/>
<dbReference type="GO" id="GO:0009252">
    <property type="term" value="P:peptidoglycan biosynthetic process"/>
    <property type="evidence" value="ECO:0007669"/>
    <property type="project" value="UniProtKB-UniRule"/>
</dbReference>
<dbReference type="Pfam" id="PF08245">
    <property type="entry name" value="Mur_ligase_M"/>
    <property type="match status" value="1"/>
</dbReference>
<dbReference type="SUPFAM" id="SSF63418">
    <property type="entry name" value="MurE/MurF N-terminal domain"/>
    <property type="match status" value="1"/>
</dbReference>
<evidence type="ECO:0000256" key="3">
    <source>
        <dbReference type="ARBA" id="ARBA00022618"/>
    </source>
</evidence>
<dbReference type="NCBIfam" id="TIGR01143">
    <property type="entry name" value="murF"/>
    <property type="match status" value="1"/>
</dbReference>
<dbReference type="eggNOG" id="COG0770">
    <property type="taxonomic scope" value="Bacteria"/>
</dbReference>
<evidence type="ECO:0000256" key="4">
    <source>
        <dbReference type="ARBA" id="ARBA00022741"/>
    </source>
</evidence>
<dbReference type="GO" id="GO:0051301">
    <property type="term" value="P:cell division"/>
    <property type="evidence" value="ECO:0007669"/>
    <property type="project" value="UniProtKB-KW"/>
</dbReference>
<evidence type="ECO:0000256" key="9">
    <source>
        <dbReference type="ARBA" id="ARBA00023316"/>
    </source>
</evidence>
<dbReference type="UniPathway" id="UPA00219"/>
<dbReference type="InterPro" id="IPR000713">
    <property type="entry name" value="Mur_ligase_N"/>
</dbReference>
<dbReference type="OrthoDB" id="9800958at2"/>
<organism evidence="15 16">
    <name type="scientific">Beutenbergia cavernae (strain ATCC BAA-8 / DSM 12333 / CCUG 43141 / JCM 11478 / NBRC 16432 / NCIMB 13614 / HKI 0122)</name>
    <dbReference type="NCBI Taxonomy" id="471853"/>
    <lineage>
        <taxon>Bacteria</taxon>
        <taxon>Bacillati</taxon>
        <taxon>Actinomycetota</taxon>
        <taxon>Actinomycetes</taxon>
        <taxon>Micrococcales</taxon>
        <taxon>Beutenbergiaceae</taxon>
        <taxon>Beutenbergia</taxon>
    </lineage>
</organism>
<comment type="similarity">
    <text evidence="10">Belongs to the MurCDEF family. MurF subfamily.</text>
</comment>
<evidence type="ECO:0000256" key="10">
    <source>
        <dbReference type="HAMAP-Rule" id="MF_02019"/>
    </source>
</evidence>
<reference evidence="15 16" key="1">
    <citation type="journal article" date="2009" name="Stand. Genomic Sci.">
        <title>Complete genome sequence of Beutenbergia cavernae type strain (HKI 0122).</title>
        <authorList>
            <person name="Land M."/>
            <person name="Pukall R."/>
            <person name="Abt B."/>
            <person name="Goker M."/>
            <person name="Rohde M."/>
            <person name="Glavina Del Rio T."/>
            <person name="Tice H."/>
            <person name="Copeland A."/>
            <person name="Cheng J.F."/>
            <person name="Lucas S."/>
            <person name="Chen F."/>
            <person name="Nolan M."/>
            <person name="Bruce D."/>
            <person name="Goodwin L."/>
            <person name="Pitluck S."/>
            <person name="Ivanova N."/>
            <person name="Mavromatis K."/>
            <person name="Ovchinnikova G."/>
            <person name="Pati A."/>
            <person name="Chen A."/>
            <person name="Palaniappan K."/>
            <person name="Hauser L."/>
            <person name="Chang Y.J."/>
            <person name="Jefferies C.C."/>
            <person name="Saunders E."/>
            <person name="Brettin T."/>
            <person name="Detter J.C."/>
            <person name="Han C."/>
            <person name="Chain P."/>
            <person name="Bristow J."/>
            <person name="Eisen J.A."/>
            <person name="Markowitz V."/>
            <person name="Hugenholtz P."/>
            <person name="Kyrpides N.C."/>
            <person name="Klenk H.P."/>
            <person name="Lapidus A."/>
        </authorList>
    </citation>
    <scope>NUCLEOTIDE SEQUENCE [LARGE SCALE GENOMIC DNA]</scope>
    <source>
        <strain evidence="16">ATCC BAA-8 / DSM 12333 / NBRC 16432</strain>
    </source>
</reference>
<comment type="pathway">
    <text evidence="10 11">Cell wall biogenesis; peptidoglycan biosynthesis.</text>
</comment>
<evidence type="ECO:0000256" key="7">
    <source>
        <dbReference type="ARBA" id="ARBA00022984"/>
    </source>
</evidence>
<dbReference type="Gene3D" id="3.40.1390.10">
    <property type="entry name" value="MurE/MurF, N-terminal domain"/>
    <property type="match status" value="1"/>
</dbReference>
<dbReference type="Pfam" id="PF02875">
    <property type="entry name" value="Mur_ligase_C"/>
    <property type="match status" value="1"/>
</dbReference>
<keyword evidence="1 10" id="KW-0963">Cytoplasm</keyword>
<dbReference type="Gene3D" id="3.90.190.20">
    <property type="entry name" value="Mur ligase, C-terminal domain"/>
    <property type="match status" value="1"/>
</dbReference>
<comment type="subcellular location">
    <subcellularLocation>
        <location evidence="10 11">Cytoplasm</location>
    </subcellularLocation>
</comment>
<evidence type="ECO:0000313" key="16">
    <source>
        <dbReference type="Proteomes" id="UP000007962"/>
    </source>
</evidence>
<keyword evidence="3 10" id="KW-0132">Cell division</keyword>
<dbReference type="InterPro" id="IPR005863">
    <property type="entry name" value="UDP-N-AcMur_synth"/>
</dbReference>
<dbReference type="InterPro" id="IPR004101">
    <property type="entry name" value="Mur_ligase_C"/>
</dbReference>
<dbReference type="SUPFAM" id="SSF53244">
    <property type="entry name" value="MurD-like peptide ligases, peptide-binding domain"/>
    <property type="match status" value="1"/>
</dbReference>
<evidence type="ECO:0000256" key="6">
    <source>
        <dbReference type="ARBA" id="ARBA00022960"/>
    </source>
</evidence>
<dbReference type="Proteomes" id="UP000007962">
    <property type="component" value="Chromosome"/>
</dbReference>
<dbReference type="GO" id="GO:0008766">
    <property type="term" value="F:UDP-N-acetylmuramoylalanyl-D-glutamyl-2,6-diaminopimelate-D-alanyl-D-alanine ligase activity"/>
    <property type="evidence" value="ECO:0007669"/>
    <property type="project" value="RHEA"/>
</dbReference>
<dbReference type="EMBL" id="CP001618">
    <property type="protein sequence ID" value="ACQ80664.1"/>
    <property type="molecule type" value="Genomic_DNA"/>
</dbReference>
<dbReference type="InterPro" id="IPR013221">
    <property type="entry name" value="Mur_ligase_cen"/>
</dbReference>
<dbReference type="GO" id="GO:0047480">
    <property type="term" value="F:UDP-N-acetylmuramoyl-tripeptide-D-alanyl-D-alanine ligase activity"/>
    <property type="evidence" value="ECO:0007669"/>
    <property type="project" value="UniProtKB-UniRule"/>
</dbReference>
<dbReference type="STRING" id="471853.Bcav_2414"/>
<keyword evidence="5 10" id="KW-0067">ATP-binding</keyword>
<feature type="domain" description="Mur ligase C-terminal" evidence="13">
    <location>
        <begin position="329"/>
        <end position="456"/>
    </location>
</feature>
<evidence type="ECO:0000256" key="5">
    <source>
        <dbReference type="ARBA" id="ARBA00022840"/>
    </source>
</evidence>
<feature type="binding site" evidence="10">
    <location>
        <begin position="118"/>
        <end position="124"/>
    </location>
    <ligand>
        <name>ATP</name>
        <dbReference type="ChEBI" id="CHEBI:30616"/>
    </ligand>
</feature>
<keyword evidence="2 10" id="KW-0436">Ligase</keyword>
<accession>C5BW63</accession>
<evidence type="ECO:0000313" key="15">
    <source>
        <dbReference type="EMBL" id="ACQ80664.1"/>
    </source>
</evidence>
<dbReference type="HOGENOM" id="CLU_031507_0_0_11"/>
<dbReference type="InterPro" id="IPR036615">
    <property type="entry name" value="Mur_ligase_C_dom_sf"/>
</dbReference>
<keyword evidence="8 10" id="KW-0131">Cell cycle</keyword>
<gene>
    <name evidence="10" type="primary">murF</name>
    <name evidence="15" type="ordered locus">Bcav_2414</name>
</gene>
<dbReference type="PANTHER" id="PTHR43024">
    <property type="entry name" value="UDP-N-ACETYLMURAMOYL-TRIPEPTIDE--D-ALANYL-D-ALANINE LIGASE"/>
    <property type="match status" value="1"/>
</dbReference>
<keyword evidence="4 10" id="KW-0547">Nucleotide-binding</keyword>
<evidence type="ECO:0000256" key="8">
    <source>
        <dbReference type="ARBA" id="ARBA00023306"/>
    </source>
</evidence>
<comment type="function">
    <text evidence="10 11">Involved in cell wall formation. Catalyzes the final step in the synthesis of UDP-N-acetylmuramoyl-pentapeptide, the precursor of murein.</text>
</comment>
<dbReference type="InterPro" id="IPR051046">
    <property type="entry name" value="MurCDEF_CellWall_CoF430Synth"/>
</dbReference>
<comment type="catalytic activity">
    <reaction evidence="10 11">
        <text>D-alanyl-D-alanine + UDP-N-acetyl-alpha-D-muramoyl-L-alanyl-gamma-D-glutamyl-meso-2,6-diaminopimelate + ATP = UDP-N-acetyl-alpha-D-muramoyl-L-alanyl-gamma-D-glutamyl-meso-2,6-diaminopimeloyl-D-alanyl-D-alanine + ADP + phosphate + H(+)</text>
        <dbReference type="Rhea" id="RHEA:28374"/>
        <dbReference type="ChEBI" id="CHEBI:15378"/>
        <dbReference type="ChEBI" id="CHEBI:30616"/>
        <dbReference type="ChEBI" id="CHEBI:43474"/>
        <dbReference type="ChEBI" id="CHEBI:57822"/>
        <dbReference type="ChEBI" id="CHEBI:61386"/>
        <dbReference type="ChEBI" id="CHEBI:83905"/>
        <dbReference type="ChEBI" id="CHEBI:456216"/>
        <dbReference type="EC" id="6.3.2.10"/>
    </reaction>
</comment>
<evidence type="ECO:0000259" key="14">
    <source>
        <dbReference type="Pfam" id="PF08245"/>
    </source>
</evidence>
<dbReference type="InterPro" id="IPR035911">
    <property type="entry name" value="MurE/MurF_N"/>
</dbReference>
<keyword evidence="6 10" id="KW-0133">Cell shape</keyword>
<dbReference type="Pfam" id="PF01225">
    <property type="entry name" value="Mur_ligase"/>
    <property type="match status" value="1"/>
</dbReference>
<sequence>MIEMTADEIASVTSGTVVAGDPQARVSEGVVIDSREATAGSLFVALPGEHVDGHAYVRVAHENGATTSLVTRLVPDAGDGAQVLVDDAQRALGDLARHVLARRREVADEPPVVVGITGSVGKTSTKDLLAEVLAPLGVVHAPPGSLNNELGLPLTVLRAPQDARVVVAEMGADAPGNLTYLTSIAPPDVAVVLTVGRAHLAGFGSVDAVAATKSELVSGLAPGGFAVLNADDERVAAMARLAPRVVTFGSGDAVPPPSVGARDVTLDAAGRAAFVLTTPDGEEVPVTLALVGEHHVTNALAAAAVGLGLGIAAADVAGALANAGARSPHRMHVVERPDGVTVVDDAYNANPESVRAALKALVAIAGRERRSVAVLGEMLELGDSSRDEHDAVGRVAVRLNVDKLVVVGEGARAMHTGASHEGSWGDEALFAPDLDAARAYLATELRPGDVVLVKSSKGAGLAALADELTAGGTA</sequence>
<dbReference type="HAMAP" id="MF_02019">
    <property type="entry name" value="MurF"/>
    <property type="match status" value="1"/>
</dbReference>
<dbReference type="SUPFAM" id="SSF53623">
    <property type="entry name" value="MurD-like peptide ligases, catalytic domain"/>
    <property type="match status" value="1"/>
</dbReference>
<dbReference type="GO" id="GO:0008360">
    <property type="term" value="P:regulation of cell shape"/>
    <property type="evidence" value="ECO:0007669"/>
    <property type="project" value="UniProtKB-KW"/>
</dbReference>
<dbReference type="Gene3D" id="3.40.1190.10">
    <property type="entry name" value="Mur-like, catalytic domain"/>
    <property type="match status" value="1"/>
</dbReference>
<evidence type="ECO:0000259" key="13">
    <source>
        <dbReference type="Pfam" id="PF02875"/>
    </source>
</evidence>
<feature type="domain" description="Mur ligase central" evidence="14">
    <location>
        <begin position="116"/>
        <end position="305"/>
    </location>
</feature>
<proteinExistence type="inferred from homology"/>
<dbReference type="AlphaFoldDB" id="C5BW63"/>
<evidence type="ECO:0000256" key="2">
    <source>
        <dbReference type="ARBA" id="ARBA00022598"/>
    </source>
</evidence>
<dbReference type="GO" id="GO:0005524">
    <property type="term" value="F:ATP binding"/>
    <property type="evidence" value="ECO:0007669"/>
    <property type="project" value="UniProtKB-UniRule"/>
</dbReference>
<dbReference type="InterPro" id="IPR036565">
    <property type="entry name" value="Mur-like_cat_sf"/>
</dbReference>
<feature type="domain" description="Mur ligase N-terminal catalytic" evidence="12">
    <location>
        <begin position="29"/>
        <end position="97"/>
    </location>
</feature>
<dbReference type="PANTHER" id="PTHR43024:SF1">
    <property type="entry name" value="UDP-N-ACETYLMURAMOYL-TRIPEPTIDE--D-ALANYL-D-ALANINE LIGASE"/>
    <property type="match status" value="1"/>
</dbReference>
<dbReference type="RefSeq" id="WP_015882904.1">
    <property type="nucleotide sequence ID" value="NC_012669.1"/>
</dbReference>
<keyword evidence="7 10" id="KW-0573">Peptidoglycan synthesis</keyword>